<name>A0A2P2Q0F0_RHIMU</name>
<reference evidence="1" key="1">
    <citation type="submission" date="2018-02" db="EMBL/GenBank/DDBJ databases">
        <title>Rhizophora mucronata_Transcriptome.</title>
        <authorList>
            <person name="Meera S.P."/>
            <person name="Sreeshan A."/>
            <person name="Augustine A."/>
        </authorList>
    </citation>
    <scope>NUCLEOTIDE SEQUENCE</scope>
    <source>
        <tissue evidence="1">Leaf</tissue>
    </source>
</reference>
<protein>
    <submittedName>
        <fullName evidence="1">Uncharacterized protein</fullName>
    </submittedName>
</protein>
<dbReference type="EMBL" id="GGEC01079915">
    <property type="protein sequence ID" value="MBX60399.1"/>
    <property type="molecule type" value="Transcribed_RNA"/>
</dbReference>
<accession>A0A2P2Q0F0</accession>
<sequence length="38" mass="4377">MFLFGMIIHFPCSSKPHSNIEDIRTTLELLFPPTKVLC</sequence>
<proteinExistence type="predicted"/>
<dbReference type="AlphaFoldDB" id="A0A2P2Q0F0"/>
<organism evidence="1">
    <name type="scientific">Rhizophora mucronata</name>
    <name type="common">Asiatic mangrove</name>
    <dbReference type="NCBI Taxonomy" id="61149"/>
    <lineage>
        <taxon>Eukaryota</taxon>
        <taxon>Viridiplantae</taxon>
        <taxon>Streptophyta</taxon>
        <taxon>Embryophyta</taxon>
        <taxon>Tracheophyta</taxon>
        <taxon>Spermatophyta</taxon>
        <taxon>Magnoliopsida</taxon>
        <taxon>eudicotyledons</taxon>
        <taxon>Gunneridae</taxon>
        <taxon>Pentapetalae</taxon>
        <taxon>rosids</taxon>
        <taxon>fabids</taxon>
        <taxon>Malpighiales</taxon>
        <taxon>Rhizophoraceae</taxon>
        <taxon>Rhizophora</taxon>
    </lineage>
</organism>
<evidence type="ECO:0000313" key="1">
    <source>
        <dbReference type="EMBL" id="MBX60399.1"/>
    </source>
</evidence>